<name>A0ABM1RZ52_LIMPO</name>
<feature type="compositionally biased region" description="Low complexity" evidence="1">
    <location>
        <begin position="83"/>
        <end position="96"/>
    </location>
</feature>
<feature type="compositionally biased region" description="Basic residues" evidence="1">
    <location>
        <begin position="125"/>
        <end position="143"/>
    </location>
</feature>
<evidence type="ECO:0000313" key="3">
    <source>
        <dbReference type="RefSeq" id="XP_022236657.1"/>
    </source>
</evidence>
<keyword evidence="2" id="KW-1185">Reference proteome</keyword>
<proteinExistence type="predicted"/>
<gene>
    <name evidence="3" type="primary">LOC111084163</name>
</gene>
<feature type="compositionally biased region" description="Basic and acidic residues" evidence="1">
    <location>
        <begin position="111"/>
        <end position="124"/>
    </location>
</feature>
<organism evidence="2 3">
    <name type="scientific">Limulus polyphemus</name>
    <name type="common">Atlantic horseshoe crab</name>
    <dbReference type="NCBI Taxonomy" id="6850"/>
    <lineage>
        <taxon>Eukaryota</taxon>
        <taxon>Metazoa</taxon>
        <taxon>Ecdysozoa</taxon>
        <taxon>Arthropoda</taxon>
        <taxon>Chelicerata</taxon>
        <taxon>Merostomata</taxon>
        <taxon>Xiphosura</taxon>
        <taxon>Limulidae</taxon>
        <taxon>Limulus</taxon>
    </lineage>
</organism>
<dbReference type="RefSeq" id="XP_022236657.1">
    <property type="nucleotide sequence ID" value="XM_022380949.1"/>
</dbReference>
<sequence>METDRNTKLNIPIMPVPVVYSDMSNSDSYSPSNEASLCDEVFMSEMVEELRPEEEVSERYYDIINSMSEEFQSVIKDILENQSSPPSTSSSSFLSTNVKCSEPLEPNPRFDISKRQTRRAEPSRSRPHVPKLRQRSASHRHTLLTKASERAHYQKWTARQTDPSKKLIFWREDRNIRSERKKR</sequence>
<feature type="region of interest" description="Disordered" evidence="1">
    <location>
        <begin position="79"/>
        <end position="161"/>
    </location>
</feature>
<dbReference type="GeneID" id="111084163"/>
<evidence type="ECO:0000313" key="2">
    <source>
        <dbReference type="Proteomes" id="UP000694941"/>
    </source>
</evidence>
<protein>
    <submittedName>
        <fullName evidence="3">Uncharacterized protein LOC111084163</fullName>
    </submittedName>
</protein>
<evidence type="ECO:0000256" key="1">
    <source>
        <dbReference type="SAM" id="MobiDB-lite"/>
    </source>
</evidence>
<accession>A0ABM1RZ52</accession>
<dbReference type="Proteomes" id="UP000694941">
    <property type="component" value="Unplaced"/>
</dbReference>
<reference evidence="3" key="1">
    <citation type="submission" date="2025-08" db="UniProtKB">
        <authorList>
            <consortium name="RefSeq"/>
        </authorList>
    </citation>
    <scope>IDENTIFICATION</scope>
    <source>
        <tissue evidence="3">Muscle</tissue>
    </source>
</reference>